<dbReference type="AlphaFoldDB" id="K1UA02"/>
<proteinExistence type="predicted"/>
<accession>K1UA02</accession>
<dbReference type="EMBL" id="AJWZ01003392">
    <property type="protein sequence ID" value="EKC68366.1"/>
    <property type="molecule type" value="Genomic_DNA"/>
</dbReference>
<sequence>MNKIYHFILFCFATLCLAACSDDDPEVSGIDGKDHFISEFALTVDGITYQAMIVGDKITVEIPYNTSLKGATVEYALCEGASINPN</sequence>
<reference evidence="1" key="1">
    <citation type="journal article" date="2013" name="Environ. Microbiol.">
        <title>Microbiota from the distal guts of lean and obese adolescents exhibit partial functional redundancy besides clear differences in community structure.</title>
        <authorList>
            <person name="Ferrer M."/>
            <person name="Ruiz A."/>
            <person name="Lanza F."/>
            <person name="Haange S.B."/>
            <person name="Oberbach A."/>
            <person name="Till H."/>
            <person name="Bargiela R."/>
            <person name="Campoy C."/>
            <person name="Segura M.T."/>
            <person name="Richter M."/>
            <person name="von Bergen M."/>
            <person name="Seifert J."/>
            <person name="Suarez A."/>
        </authorList>
    </citation>
    <scope>NUCLEOTIDE SEQUENCE</scope>
</reference>
<comment type="caution">
    <text evidence="1">The sequence shown here is derived from an EMBL/GenBank/DDBJ whole genome shotgun (WGS) entry which is preliminary data.</text>
</comment>
<protein>
    <submittedName>
        <fullName evidence="1">Uncharacterized protein</fullName>
    </submittedName>
</protein>
<gene>
    <name evidence="1" type="ORF">OBE_04974</name>
</gene>
<evidence type="ECO:0000313" key="1">
    <source>
        <dbReference type="EMBL" id="EKC68366.1"/>
    </source>
</evidence>
<organism evidence="1">
    <name type="scientific">human gut metagenome</name>
    <dbReference type="NCBI Taxonomy" id="408170"/>
    <lineage>
        <taxon>unclassified sequences</taxon>
        <taxon>metagenomes</taxon>
        <taxon>organismal metagenomes</taxon>
    </lineage>
</organism>
<feature type="non-terminal residue" evidence="1">
    <location>
        <position position="86"/>
    </location>
</feature>
<name>K1UA02_9ZZZZ</name>